<dbReference type="KEGG" id="aer:AERYTH_07180"/>
<reference evidence="1 2" key="1">
    <citation type="journal article" date="1991" name="Int. J. Syst. Bacteriol.">
        <title>Description of the erythromycin-producing bacterium Arthrobacter sp. strain NRRL B-3381 as Aeromicrobium erythreum gen. nov., sp. nov.</title>
        <authorList>
            <person name="Miller E.S."/>
            <person name="Woese C.R."/>
            <person name="Brenner S."/>
        </authorList>
    </citation>
    <scope>NUCLEOTIDE SEQUENCE [LARGE SCALE GENOMIC DNA]</scope>
    <source>
        <strain evidence="1 2">AR18</strain>
    </source>
</reference>
<proteinExistence type="predicted"/>
<sequence length="232" mass="24809">MSTRPVPVPATCESLYAVMTAEPLEHEDHVPLPHAALLRAHGTSPQGLERLEARPHQLVLQSQAPVAEAAAAARDTRVQALELAARHDGVVVELLTPRVLELTSEDVSLAHAAQWYVLDHAALLDGDLVTDGLAQFGLPDVRVRAVGSDDVVRAMSSAVLAGVVHRLIAEWPEHDPVGEATVTLRDIAYGLGDVQASVTPHDRGVRISIDYVADDHVLAVELLDDPATTLFA</sequence>
<dbReference type="Proteomes" id="UP000067689">
    <property type="component" value="Chromosome"/>
</dbReference>
<organism evidence="1 2">
    <name type="scientific">Aeromicrobium erythreum</name>
    <dbReference type="NCBI Taxonomy" id="2041"/>
    <lineage>
        <taxon>Bacteria</taxon>
        <taxon>Bacillati</taxon>
        <taxon>Actinomycetota</taxon>
        <taxon>Actinomycetes</taxon>
        <taxon>Propionibacteriales</taxon>
        <taxon>Nocardioidaceae</taxon>
        <taxon>Aeromicrobium</taxon>
    </lineage>
</organism>
<name>A0A0U4CN01_9ACTN</name>
<gene>
    <name evidence="1" type="ORF">AERYTH_07180</name>
</gene>
<accession>A0A0U4CN01</accession>
<dbReference type="EMBL" id="CP011502">
    <property type="protein sequence ID" value="ALX04486.1"/>
    <property type="molecule type" value="Genomic_DNA"/>
</dbReference>
<evidence type="ECO:0000313" key="2">
    <source>
        <dbReference type="Proteomes" id="UP000067689"/>
    </source>
</evidence>
<dbReference type="AlphaFoldDB" id="A0A0U4CN01"/>
<evidence type="ECO:0000313" key="1">
    <source>
        <dbReference type="EMBL" id="ALX04486.1"/>
    </source>
</evidence>
<protein>
    <submittedName>
        <fullName evidence="1">Uncharacterized protein</fullName>
    </submittedName>
</protein>
<dbReference type="OrthoDB" id="3744491at2"/>
<dbReference type="RefSeq" id="WP_067856522.1">
    <property type="nucleotide sequence ID" value="NZ_CP011502.1"/>
</dbReference>
<dbReference type="STRING" id="2041.AERYTH_07180"/>
<keyword evidence="2" id="KW-1185">Reference proteome</keyword>